<evidence type="ECO:0000313" key="2">
    <source>
        <dbReference type="EMBL" id="KAH7944293.1"/>
    </source>
</evidence>
<dbReference type="EMBL" id="JABSTV010001253">
    <property type="protein sequence ID" value="KAH7944293.1"/>
    <property type="molecule type" value="Genomic_DNA"/>
</dbReference>
<organism evidence="2 3">
    <name type="scientific">Rhipicephalus sanguineus</name>
    <name type="common">Brown dog tick</name>
    <name type="synonym">Ixodes sanguineus</name>
    <dbReference type="NCBI Taxonomy" id="34632"/>
    <lineage>
        <taxon>Eukaryota</taxon>
        <taxon>Metazoa</taxon>
        <taxon>Ecdysozoa</taxon>
        <taxon>Arthropoda</taxon>
        <taxon>Chelicerata</taxon>
        <taxon>Arachnida</taxon>
        <taxon>Acari</taxon>
        <taxon>Parasitiformes</taxon>
        <taxon>Ixodida</taxon>
        <taxon>Ixodoidea</taxon>
        <taxon>Ixodidae</taxon>
        <taxon>Rhipicephalinae</taxon>
        <taxon>Rhipicephalus</taxon>
        <taxon>Rhipicephalus</taxon>
    </lineage>
</organism>
<sequence>MDEEEAEQAAAPAAIFMNGKDQGAAKDDSVSGCPPSAMDNAGVGKRQEPVEANADGVDVGNLAEESAREQRDACSVSQVPEAAGKEPAVIATAAEEMDAEAAPAKRRHEDVVAASQDQRMRQIEASVGVSGAKKKARGAVRMRASSLSRGDKDANL</sequence>
<reference evidence="2" key="2">
    <citation type="submission" date="2021-09" db="EMBL/GenBank/DDBJ databases">
        <authorList>
            <person name="Jia N."/>
            <person name="Wang J."/>
            <person name="Shi W."/>
            <person name="Du L."/>
            <person name="Sun Y."/>
            <person name="Zhan W."/>
            <person name="Jiang J."/>
            <person name="Wang Q."/>
            <person name="Zhang B."/>
            <person name="Ji P."/>
            <person name="Sakyi L.B."/>
            <person name="Cui X."/>
            <person name="Yuan T."/>
            <person name="Jiang B."/>
            <person name="Yang W."/>
            <person name="Lam T.T.-Y."/>
            <person name="Chang Q."/>
            <person name="Ding S."/>
            <person name="Wang X."/>
            <person name="Zhu J."/>
            <person name="Ruan X."/>
            <person name="Zhao L."/>
            <person name="Wei J."/>
            <person name="Que T."/>
            <person name="Du C."/>
            <person name="Cheng J."/>
            <person name="Dai P."/>
            <person name="Han X."/>
            <person name="Huang E."/>
            <person name="Gao Y."/>
            <person name="Liu J."/>
            <person name="Shao H."/>
            <person name="Ye R."/>
            <person name="Li L."/>
            <person name="Wei W."/>
            <person name="Wang X."/>
            <person name="Wang C."/>
            <person name="Huo Q."/>
            <person name="Li W."/>
            <person name="Guo W."/>
            <person name="Chen H."/>
            <person name="Chen S."/>
            <person name="Zhou L."/>
            <person name="Zhou L."/>
            <person name="Ni X."/>
            <person name="Tian J."/>
            <person name="Zhou Y."/>
            <person name="Sheng Y."/>
            <person name="Liu T."/>
            <person name="Pan Y."/>
            <person name="Xia L."/>
            <person name="Li J."/>
            <person name="Zhao F."/>
            <person name="Cao W."/>
        </authorList>
    </citation>
    <scope>NUCLEOTIDE SEQUENCE</scope>
    <source>
        <strain evidence="2">Rsan-2018</strain>
        <tissue evidence="2">Larvae</tissue>
    </source>
</reference>
<comment type="caution">
    <text evidence="2">The sequence shown here is derived from an EMBL/GenBank/DDBJ whole genome shotgun (WGS) entry which is preliminary data.</text>
</comment>
<reference evidence="2" key="1">
    <citation type="journal article" date="2020" name="Cell">
        <title>Large-Scale Comparative Analyses of Tick Genomes Elucidate Their Genetic Diversity and Vector Capacities.</title>
        <authorList>
            <consortium name="Tick Genome and Microbiome Consortium (TIGMIC)"/>
            <person name="Jia N."/>
            <person name="Wang J."/>
            <person name="Shi W."/>
            <person name="Du L."/>
            <person name="Sun Y."/>
            <person name="Zhan W."/>
            <person name="Jiang J.F."/>
            <person name="Wang Q."/>
            <person name="Zhang B."/>
            <person name="Ji P."/>
            <person name="Bell-Sakyi L."/>
            <person name="Cui X.M."/>
            <person name="Yuan T.T."/>
            <person name="Jiang B.G."/>
            <person name="Yang W.F."/>
            <person name="Lam T.T."/>
            <person name="Chang Q.C."/>
            <person name="Ding S.J."/>
            <person name="Wang X.J."/>
            <person name="Zhu J.G."/>
            <person name="Ruan X.D."/>
            <person name="Zhao L."/>
            <person name="Wei J.T."/>
            <person name="Ye R.Z."/>
            <person name="Que T.C."/>
            <person name="Du C.H."/>
            <person name="Zhou Y.H."/>
            <person name="Cheng J.X."/>
            <person name="Dai P.F."/>
            <person name="Guo W.B."/>
            <person name="Han X.H."/>
            <person name="Huang E.J."/>
            <person name="Li L.F."/>
            <person name="Wei W."/>
            <person name="Gao Y.C."/>
            <person name="Liu J.Z."/>
            <person name="Shao H.Z."/>
            <person name="Wang X."/>
            <person name="Wang C.C."/>
            <person name="Yang T.C."/>
            <person name="Huo Q.B."/>
            <person name="Li W."/>
            <person name="Chen H.Y."/>
            <person name="Chen S.E."/>
            <person name="Zhou L.G."/>
            <person name="Ni X.B."/>
            <person name="Tian J.H."/>
            <person name="Sheng Y."/>
            <person name="Liu T."/>
            <person name="Pan Y.S."/>
            <person name="Xia L.Y."/>
            <person name="Li J."/>
            <person name="Zhao F."/>
            <person name="Cao W.C."/>
        </authorList>
    </citation>
    <scope>NUCLEOTIDE SEQUENCE</scope>
    <source>
        <strain evidence="2">Rsan-2018</strain>
    </source>
</reference>
<proteinExistence type="predicted"/>
<name>A0A9D4PKI8_RHISA</name>
<evidence type="ECO:0000256" key="1">
    <source>
        <dbReference type="SAM" id="MobiDB-lite"/>
    </source>
</evidence>
<dbReference type="VEuPathDB" id="VectorBase:RSAN_048505"/>
<evidence type="ECO:0000313" key="3">
    <source>
        <dbReference type="Proteomes" id="UP000821837"/>
    </source>
</evidence>
<accession>A0A9D4PKI8</accession>
<gene>
    <name evidence="2" type="ORF">HPB52_018049</name>
</gene>
<dbReference type="Proteomes" id="UP000821837">
    <property type="component" value="Unassembled WGS sequence"/>
</dbReference>
<feature type="region of interest" description="Disordered" evidence="1">
    <location>
        <begin position="1"/>
        <end position="46"/>
    </location>
</feature>
<protein>
    <submittedName>
        <fullName evidence="2">Uncharacterized protein</fullName>
    </submittedName>
</protein>
<feature type="region of interest" description="Disordered" evidence="1">
    <location>
        <begin position="64"/>
        <end position="156"/>
    </location>
</feature>
<keyword evidence="3" id="KW-1185">Reference proteome</keyword>
<dbReference type="AlphaFoldDB" id="A0A9D4PKI8"/>